<evidence type="ECO:0000313" key="2">
    <source>
        <dbReference type="EMBL" id="ODQ49047.1"/>
    </source>
</evidence>
<keyword evidence="3" id="KW-1185">Reference proteome</keyword>
<proteinExistence type="predicted"/>
<protein>
    <submittedName>
        <fullName evidence="2">Uncharacterized protein</fullName>
    </submittedName>
</protein>
<sequence length="237" mass="26919">MCRYAVLVYVDRARRSSRYVLCLQAVWPASLLYHIERKRGKKRTTRENSMLRKRPLFVAGRDGYHLICKGVCECASSDWLAVSGRRGARRKHRGRPHTCAERGLDGALRGLTGPVLRDCVSGKTSASWAQWACEGVAGAREGEGGRARGRETEEGVKNRRRFSSCSDRKKAEDGDRGSRGVITSQLKTQIRMYRHHQEALRRQEILVSDKRRACQAQSEECRLQNANKEWRTITNSG</sequence>
<evidence type="ECO:0000256" key="1">
    <source>
        <dbReference type="SAM" id="MobiDB-lite"/>
    </source>
</evidence>
<name>A0A1E3NSB5_9ASCO</name>
<dbReference type="RefSeq" id="XP_019020160.1">
    <property type="nucleotide sequence ID" value="XM_019165065.1"/>
</dbReference>
<dbReference type="GeneID" id="30181752"/>
<dbReference type="EMBL" id="KV454001">
    <property type="protein sequence ID" value="ODQ49047.1"/>
    <property type="molecule type" value="Genomic_DNA"/>
</dbReference>
<evidence type="ECO:0000313" key="3">
    <source>
        <dbReference type="Proteomes" id="UP000094455"/>
    </source>
</evidence>
<gene>
    <name evidence="2" type="ORF">PICMEDRAFT_90945</name>
</gene>
<feature type="compositionally biased region" description="Basic and acidic residues" evidence="1">
    <location>
        <begin position="141"/>
        <end position="157"/>
    </location>
</feature>
<feature type="region of interest" description="Disordered" evidence="1">
    <location>
        <begin position="141"/>
        <end position="179"/>
    </location>
</feature>
<accession>A0A1E3NSB5</accession>
<organism evidence="2 3">
    <name type="scientific">Pichia membranifaciens NRRL Y-2026</name>
    <dbReference type="NCBI Taxonomy" id="763406"/>
    <lineage>
        <taxon>Eukaryota</taxon>
        <taxon>Fungi</taxon>
        <taxon>Dikarya</taxon>
        <taxon>Ascomycota</taxon>
        <taxon>Saccharomycotina</taxon>
        <taxon>Pichiomycetes</taxon>
        <taxon>Pichiales</taxon>
        <taxon>Pichiaceae</taxon>
        <taxon>Pichia</taxon>
    </lineage>
</organism>
<dbReference type="Proteomes" id="UP000094455">
    <property type="component" value="Unassembled WGS sequence"/>
</dbReference>
<reference evidence="2 3" key="1">
    <citation type="journal article" date="2016" name="Proc. Natl. Acad. Sci. U.S.A.">
        <title>Comparative genomics of biotechnologically important yeasts.</title>
        <authorList>
            <person name="Riley R."/>
            <person name="Haridas S."/>
            <person name="Wolfe K.H."/>
            <person name="Lopes M.R."/>
            <person name="Hittinger C.T."/>
            <person name="Goeker M."/>
            <person name="Salamov A.A."/>
            <person name="Wisecaver J.H."/>
            <person name="Long T.M."/>
            <person name="Calvey C.H."/>
            <person name="Aerts A.L."/>
            <person name="Barry K.W."/>
            <person name="Choi C."/>
            <person name="Clum A."/>
            <person name="Coughlan A.Y."/>
            <person name="Deshpande S."/>
            <person name="Douglass A.P."/>
            <person name="Hanson S.J."/>
            <person name="Klenk H.-P."/>
            <person name="LaButti K.M."/>
            <person name="Lapidus A."/>
            <person name="Lindquist E.A."/>
            <person name="Lipzen A.M."/>
            <person name="Meier-Kolthoff J.P."/>
            <person name="Ohm R.A."/>
            <person name="Otillar R.P."/>
            <person name="Pangilinan J.L."/>
            <person name="Peng Y."/>
            <person name="Rokas A."/>
            <person name="Rosa C.A."/>
            <person name="Scheuner C."/>
            <person name="Sibirny A.A."/>
            <person name="Slot J.C."/>
            <person name="Stielow J.B."/>
            <person name="Sun H."/>
            <person name="Kurtzman C.P."/>
            <person name="Blackwell M."/>
            <person name="Grigoriev I.V."/>
            <person name="Jeffries T.W."/>
        </authorList>
    </citation>
    <scope>NUCLEOTIDE SEQUENCE [LARGE SCALE GENOMIC DNA]</scope>
    <source>
        <strain evidence="2 3">NRRL Y-2026</strain>
    </source>
</reference>
<dbReference type="AlphaFoldDB" id="A0A1E3NSB5"/>
<feature type="compositionally biased region" description="Basic and acidic residues" evidence="1">
    <location>
        <begin position="166"/>
        <end position="178"/>
    </location>
</feature>